<dbReference type="Pfam" id="PF00096">
    <property type="entry name" value="zf-C2H2"/>
    <property type="match status" value="4"/>
</dbReference>
<protein>
    <recommendedName>
        <fullName evidence="8">C2H2-type domain-containing protein</fullName>
    </recommendedName>
</protein>
<dbReference type="SMART" id="SM00355">
    <property type="entry name" value="ZnF_C2H2"/>
    <property type="match status" value="10"/>
</dbReference>
<reference evidence="9" key="2">
    <citation type="submission" date="2025-05" db="UniProtKB">
        <authorList>
            <consortium name="EnsemblMetazoa"/>
        </authorList>
    </citation>
    <scope>IDENTIFICATION</scope>
    <source>
        <strain evidence="9">Foshan</strain>
    </source>
</reference>
<sequence>MSSAVVDSAVFFGVGGVGGCGKDILELDIPDGDGDSAIWKEVLEEDLMDGVDDAEQFVDFVLLEDGEMLDLVQRENEQVQCTPTHERSEIDSSKNALRNGDGGKRRTKETPIESADVDGRRRKDEPGNNVASKCSAFKCGVCLLRFKIKAHLIRHMLLRHRQDAVAKQAEKIYSRCLRCNELYSSTADLESHLKEKHRTTLLCDICLRLFEDEKSLNRHRVFHLGTNPFTCEVCNKQCKNSSHLHFHRRSHFTADLGYGCPHCQRRFSSSGNRQKHIARVHIQDKRYKCPNCQESFIYTRQLKIHLERSHLTADPGSHRCPDCNIPFKTNEELVKHRESAHYHKLRPHACDQCPSRFKQLGHLKTHKLTHSGLKPFKCDRCEKQFRTGTDLKVHQRGAHSREKPFRCEQCDRCFIVGYLLNRHRLKAHCDREGSKKC</sequence>
<evidence type="ECO:0000256" key="6">
    <source>
        <dbReference type="PROSITE-ProRule" id="PRU00042"/>
    </source>
</evidence>
<feature type="domain" description="C2H2-type" evidence="8">
    <location>
        <begin position="318"/>
        <end position="341"/>
    </location>
</feature>
<evidence type="ECO:0000256" key="5">
    <source>
        <dbReference type="ARBA" id="ARBA00023242"/>
    </source>
</evidence>
<keyword evidence="2" id="KW-0677">Repeat</keyword>
<dbReference type="SUPFAM" id="SSF57667">
    <property type="entry name" value="beta-beta-alpha zinc fingers"/>
    <property type="match status" value="4"/>
</dbReference>
<keyword evidence="10" id="KW-1185">Reference proteome</keyword>
<dbReference type="RefSeq" id="XP_019557391.3">
    <property type="nucleotide sequence ID" value="XM_019701846.3"/>
</dbReference>
<dbReference type="PROSITE" id="PS00028">
    <property type="entry name" value="ZINC_FINGER_C2H2_1"/>
    <property type="match status" value="10"/>
</dbReference>
<dbReference type="PROSITE" id="PS50157">
    <property type="entry name" value="ZINC_FINGER_C2H2_2"/>
    <property type="match status" value="8"/>
</dbReference>
<dbReference type="PANTHER" id="PTHR24393:SF34">
    <property type="entry name" value="PR_SET DOMAIN 13"/>
    <property type="match status" value="1"/>
</dbReference>
<feature type="compositionally biased region" description="Basic and acidic residues" evidence="7">
    <location>
        <begin position="101"/>
        <end position="126"/>
    </location>
</feature>
<evidence type="ECO:0000313" key="9">
    <source>
        <dbReference type="EnsemblMetazoa" id="AALFPA23_020213.P29793"/>
    </source>
</evidence>
<reference evidence="10" key="1">
    <citation type="journal article" date="2015" name="Proc. Natl. Acad. Sci. U.S.A.">
        <title>Genome sequence of the Asian Tiger mosquito, Aedes albopictus, reveals insights into its biology, genetics, and evolution.</title>
        <authorList>
            <person name="Chen X.G."/>
            <person name="Jiang X."/>
            <person name="Gu J."/>
            <person name="Xu M."/>
            <person name="Wu Y."/>
            <person name="Deng Y."/>
            <person name="Zhang C."/>
            <person name="Bonizzoni M."/>
            <person name="Dermauw W."/>
            <person name="Vontas J."/>
            <person name="Armbruster P."/>
            <person name="Huang X."/>
            <person name="Yang Y."/>
            <person name="Zhang H."/>
            <person name="He W."/>
            <person name="Peng H."/>
            <person name="Liu Y."/>
            <person name="Wu K."/>
            <person name="Chen J."/>
            <person name="Lirakis M."/>
            <person name="Topalis P."/>
            <person name="Van Leeuwen T."/>
            <person name="Hall A.B."/>
            <person name="Jiang X."/>
            <person name="Thorpe C."/>
            <person name="Mueller R.L."/>
            <person name="Sun C."/>
            <person name="Waterhouse R.M."/>
            <person name="Yan G."/>
            <person name="Tu Z.J."/>
            <person name="Fang X."/>
            <person name="James A.A."/>
        </authorList>
    </citation>
    <scope>NUCLEOTIDE SEQUENCE [LARGE SCALE GENOMIC DNA]</scope>
    <source>
        <strain evidence="10">Foshan</strain>
    </source>
</reference>
<evidence type="ECO:0000313" key="10">
    <source>
        <dbReference type="Proteomes" id="UP000069940"/>
    </source>
</evidence>
<dbReference type="EnsemblMetazoa" id="AALFPA23_020213.R29793">
    <property type="protein sequence ID" value="AALFPA23_020213.P29793"/>
    <property type="gene ID" value="AALFPA23_020213"/>
</dbReference>
<dbReference type="PANTHER" id="PTHR24393">
    <property type="entry name" value="ZINC FINGER PROTEIN"/>
    <property type="match status" value="1"/>
</dbReference>
<accession>A0ABM1ZNL6</accession>
<dbReference type="InterPro" id="IPR013087">
    <property type="entry name" value="Znf_C2H2_type"/>
</dbReference>
<feature type="domain" description="C2H2-type" evidence="8">
    <location>
        <begin position="201"/>
        <end position="228"/>
    </location>
</feature>
<dbReference type="GeneID" id="109426372"/>
<feature type="domain" description="C2H2-type" evidence="8">
    <location>
        <begin position="348"/>
        <end position="375"/>
    </location>
</feature>
<feature type="region of interest" description="Disordered" evidence="7">
    <location>
        <begin position="80"/>
        <end position="129"/>
    </location>
</feature>
<feature type="domain" description="C2H2-type" evidence="8">
    <location>
        <begin position="229"/>
        <end position="251"/>
    </location>
</feature>
<feature type="domain" description="C2H2-type" evidence="8">
    <location>
        <begin position="405"/>
        <end position="433"/>
    </location>
</feature>
<evidence type="ECO:0000256" key="1">
    <source>
        <dbReference type="ARBA" id="ARBA00022723"/>
    </source>
</evidence>
<evidence type="ECO:0000256" key="4">
    <source>
        <dbReference type="ARBA" id="ARBA00022833"/>
    </source>
</evidence>
<organism evidence="9 10">
    <name type="scientific">Aedes albopictus</name>
    <name type="common">Asian tiger mosquito</name>
    <name type="synonym">Stegomyia albopicta</name>
    <dbReference type="NCBI Taxonomy" id="7160"/>
    <lineage>
        <taxon>Eukaryota</taxon>
        <taxon>Metazoa</taxon>
        <taxon>Ecdysozoa</taxon>
        <taxon>Arthropoda</taxon>
        <taxon>Hexapoda</taxon>
        <taxon>Insecta</taxon>
        <taxon>Pterygota</taxon>
        <taxon>Neoptera</taxon>
        <taxon>Endopterygota</taxon>
        <taxon>Diptera</taxon>
        <taxon>Nematocera</taxon>
        <taxon>Culicoidea</taxon>
        <taxon>Culicidae</taxon>
        <taxon>Culicinae</taxon>
        <taxon>Aedini</taxon>
        <taxon>Aedes</taxon>
        <taxon>Stegomyia</taxon>
    </lineage>
</organism>
<name>A0ABM1ZNL6_AEDAL</name>
<dbReference type="InterPro" id="IPR036236">
    <property type="entry name" value="Znf_C2H2_sf"/>
</dbReference>
<keyword evidence="1" id="KW-0479">Metal-binding</keyword>
<dbReference type="Gene3D" id="3.30.160.60">
    <property type="entry name" value="Classic Zinc Finger"/>
    <property type="match status" value="7"/>
</dbReference>
<keyword evidence="5" id="KW-0539">Nucleus</keyword>
<evidence type="ECO:0000259" key="8">
    <source>
        <dbReference type="PROSITE" id="PS50157"/>
    </source>
</evidence>
<proteinExistence type="predicted"/>
<keyword evidence="4" id="KW-0862">Zinc</keyword>
<dbReference type="Proteomes" id="UP000069940">
    <property type="component" value="Unassembled WGS sequence"/>
</dbReference>
<evidence type="ECO:0000256" key="7">
    <source>
        <dbReference type="SAM" id="MobiDB-lite"/>
    </source>
</evidence>
<evidence type="ECO:0000256" key="3">
    <source>
        <dbReference type="ARBA" id="ARBA00022771"/>
    </source>
</evidence>
<evidence type="ECO:0000256" key="2">
    <source>
        <dbReference type="ARBA" id="ARBA00022737"/>
    </source>
</evidence>
<feature type="domain" description="C2H2-type" evidence="8">
    <location>
        <begin position="287"/>
        <end position="315"/>
    </location>
</feature>
<feature type="domain" description="C2H2-type" evidence="8">
    <location>
        <begin position="376"/>
        <end position="404"/>
    </location>
</feature>
<feature type="domain" description="C2H2-type" evidence="8">
    <location>
        <begin position="258"/>
        <end position="286"/>
    </location>
</feature>
<keyword evidence="3 6" id="KW-0863">Zinc-finger</keyword>